<dbReference type="OrthoDB" id="73875at2759"/>
<reference evidence="1" key="1">
    <citation type="journal article" date="2020" name="Stud. Mycol.">
        <title>101 Dothideomycetes genomes: a test case for predicting lifestyles and emergence of pathogens.</title>
        <authorList>
            <person name="Haridas S."/>
            <person name="Albert R."/>
            <person name="Binder M."/>
            <person name="Bloem J."/>
            <person name="Labutti K."/>
            <person name="Salamov A."/>
            <person name="Andreopoulos B."/>
            <person name="Baker S."/>
            <person name="Barry K."/>
            <person name="Bills G."/>
            <person name="Bluhm B."/>
            <person name="Cannon C."/>
            <person name="Castanera R."/>
            <person name="Culley D."/>
            <person name="Daum C."/>
            <person name="Ezra D."/>
            <person name="Gonzalez J."/>
            <person name="Henrissat B."/>
            <person name="Kuo A."/>
            <person name="Liang C."/>
            <person name="Lipzen A."/>
            <person name="Lutzoni F."/>
            <person name="Magnuson J."/>
            <person name="Mondo S."/>
            <person name="Nolan M."/>
            <person name="Ohm R."/>
            <person name="Pangilinan J."/>
            <person name="Park H.-J."/>
            <person name="Ramirez L."/>
            <person name="Alfaro M."/>
            <person name="Sun H."/>
            <person name="Tritt A."/>
            <person name="Yoshinaga Y."/>
            <person name="Zwiers L.-H."/>
            <person name="Turgeon B."/>
            <person name="Goodwin S."/>
            <person name="Spatafora J."/>
            <person name="Crous P."/>
            <person name="Grigoriev I."/>
        </authorList>
    </citation>
    <scope>NUCLEOTIDE SEQUENCE</scope>
    <source>
        <strain evidence="1">CBS 110217</strain>
    </source>
</reference>
<keyword evidence="2" id="KW-1185">Reference proteome</keyword>
<evidence type="ECO:0000313" key="1">
    <source>
        <dbReference type="EMBL" id="KAF2028864.1"/>
    </source>
</evidence>
<proteinExistence type="predicted"/>
<sequence length="166" mass="19001">MDKNGVWKVKINVSRTDQAAKVGWTLMDPNGNQAGSGTANSEDKKDLFFYVEAQNRPIEHHMPFGVNGFVNHWPNFDDTVVQLEIRKNAPDCDWKPGSPCKPKMTTENRLETQMFQVESCYQFCPKGSNTPLKPSDLNCEDLNDADWYDVLDGAKHRDFECHWKGF</sequence>
<evidence type="ECO:0000313" key="2">
    <source>
        <dbReference type="Proteomes" id="UP000799777"/>
    </source>
</evidence>
<comment type="caution">
    <text evidence="1">The sequence shown here is derived from an EMBL/GenBank/DDBJ whole genome shotgun (WGS) entry which is preliminary data.</text>
</comment>
<dbReference type="Proteomes" id="UP000799777">
    <property type="component" value="Unassembled WGS sequence"/>
</dbReference>
<organism evidence="1 2">
    <name type="scientific">Setomelanomma holmii</name>
    <dbReference type="NCBI Taxonomy" id="210430"/>
    <lineage>
        <taxon>Eukaryota</taxon>
        <taxon>Fungi</taxon>
        <taxon>Dikarya</taxon>
        <taxon>Ascomycota</taxon>
        <taxon>Pezizomycotina</taxon>
        <taxon>Dothideomycetes</taxon>
        <taxon>Pleosporomycetidae</taxon>
        <taxon>Pleosporales</taxon>
        <taxon>Pleosporineae</taxon>
        <taxon>Phaeosphaeriaceae</taxon>
        <taxon>Setomelanomma</taxon>
    </lineage>
</organism>
<accession>A0A9P4H742</accession>
<dbReference type="AlphaFoldDB" id="A0A9P4H742"/>
<protein>
    <submittedName>
        <fullName evidence="1">Uncharacterized protein</fullName>
    </submittedName>
</protein>
<dbReference type="EMBL" id="ML978207">
    <property type="protein sequence ID" value="KAF2028864.1"/>
    <property type="molecule type" value="Genomic_DNA"/>
</dbReference>
<gene>
    <name evidence="1" type="ORF">EK21DRAFT_68717</name>
</gene>
<name>A0A9P4H742_9PLEO</name>